<proteinExistence type="predicted"/>
<dbReference type="InterPro" id="IPR041215">
    <property type="entry name" value="FlgO_dom"/>
</dbReference>
<accession>A0A533Q6W5</accession>
<name>A0A533Q6W5_9BACT</name>
<sequence>MSDKDVHSRINISILKQERHLIMMKTLPMLCIFALFSSAGIVLADGLEYNTGERSREGVTTTEKTIHNLNAEIDNFTSNILQQLIQNDKKNIAVSEFSDLGGNITDIGKFIADEIITRLILSGKLKVTERKYFSKILKDHRLLLTKALDPASTQTLQNILGIDAIITGTIVDLGTRLKINANICSSASGDIFGAAHLESPVDDNLRNLIEQQTLEPRESNLKNKIEDLAQQITQSMVEYKKTKLVIMELPNLSGEITNLGKFLYEELVSRLMMYKYFDVIEKKLYDNILAESDRDTVSLTSDLSKEIGRVLGADAVAYGTVSNLGSSVDINIRLITPETAIPFAVARAEITSDTTVKLLLEMPEKNTASSTQTSSLATFMDENKPLQKKNAVKSKTKISRLRKSKRIFFGEDFSKYPVGELLSNWGEGISVTESQGKKGITSKISGENTLIQQINFPDDFHFSFDIKGTSWTWGTISFYNSLGDRFKMDLRIKDNLFCVNLTNKAEAKVSCNADKYNKVSLIKKGKEYQVYLNDVFVASDSFENKEHFAHFSLTCRLDTVSLTNFAGTEL</sequence>
<reference evidence="2 3" key="1">
    <citation type="submission" date="2019-04" db="EMBL/GenBank/DDBJ databases">
        <title>Genome of a novel bacterium Candidatus Jettenia ecosi reconstructed from metagenome of an anammox bioreactor.</title>
        <authorList>
            <person name="Mardanov A.V."/>
            <person name="Beletsky A.V."/>
            <person name="Ravin N.V."/>
            <person name="Botchkova E.A."/>
            <person name="Litti Y.V."/>
            <person name="Nozhevnikova A.N."/>
        </authorList>
    </citation>
    <scope>NUCLEOTIDE SEQUENCE [LARGE SCALE GENOMIC DNA]</scope>
    <source>
        <strain evidence="2">J2</strain>
    </source>
</reference>
<dbReference type="InterPro" id="IPR005534">
    <property type="entry name" value="Curli_assmbl/transp-comp_CsgG"/>
</dbReference>
<comment type="caution">
    <text evidence="2">The sequence shown here is derived from an EMBL/GenBank/DDBJ whole genome shotgun (WGS) entry which is preliminary data.</text>
</comment>
<dbReference type="Pfam" id="PF03783">
    <property type="entry name" value="CsgG"/>
    <property type="match status" value="1"/>
</dbReference>
<dbReference type="Proteomes" id="UP000319783">
    <property type="component" value="Unassembled WGS sequence"/>
</dbReference>
<organism evidence="2 3">
    <name type="scientific">Candidatus Jettenia ecosi</name>
    <dbReference type="NCBI Taxonomy" id="2494326"/>
    <lineage>
        <taxon>Bacteria</taxon>
        <taxon>Pseudomonadati</taxon>
        <taxon>Planctomycetota</taxon>
        <taxon>Candidatus Brocadiia</taxon>
        <taxon>Candidatus Brocadiales</taxon>
        <taxon>Candidatus Brocadiaceae</taxon>
        <taxon>Candidatus Jettenia</taxon>
    </lineage>
</organism>
<evidence type="ECO:0000313" key="3">
    <source>
        <dbReference type="Proteomes" id="UP000319783"/>
    </source>
</evidence>
<dbReference type="Pfam" id="PF17680">
    <property type="entry name" value="FlgO"/>
    <property type="match status" value="1"/>
</dbReference>
<gene>
    <name evidence="2" type="ORF">JETT_3881</name>
</gene>
<dbReference type="AlphaFoldDB" id="A0A533Q6W5"/>
<dbReference type="GO" id="GO:0030288">
    <property type="term" value="C:outer membrane-bounded periplasmic space"/>
    <property type="evidence" value="ECO:0007669"/>
    <property type="project" value="InterPro"/>
</dbReference>
<dbReference type="EMBL" id="SULG01000179">
    <property type="protein sequence ID" value="TLD39859.1"/>
    <property type="molecule type" value="Genomic_DNA"/>
</dbReference>
<protein>
    <recommendedName>
        <fullName evidence="1">FlgO domain-containing protein</fullName>
    </recommendedName>
</protein>
<feature type="domain" description="FlgO" evidence="1">
    <location>
        <begin position="227"/>
        <end position="350"/>
    </location>
</feature>
<dbReference type="Gene3D" id="3.40.50.10610">
    <property type="entry name" value="ABC-type transport auxiliary lipoprotein component"/>
    <property type="match status" value="2"/>
</dbReference>
<evidence type="ECO:0000259" key="1">
    <source>
        <dbReference type="Pfam" id="PF17680"/>
    </source>
</evidence>
<evidence type="ECO:0000313" key="2">
    <source>
        <dbReference type="EMBL" id="TLD39859.1"/>
    </source>
</evidence>